<name>A0A1J0KU12_9GAMM</name>
<dbReference type="Proteomes" id="UP000182521">
    <property type="component" value="Chromosome"/>
</dbReference>
<protein>
    <submittedName>
        <fullName evidence="1">Uncharacterized protein</fullName>
    </submittedName>
</protein>
<reference evidence="2" key="1">
    <citation type="submission" date="2014-10" db="EMBL/GenBank/DDBJ databases">
        <authorList>
            <person name="Kuske C.R."/>
            <person name="Challacombe J.F."/>
            <person name="Daligault H.E."/>
            <person name="Davenport K.W."/>
            <person name="Johnson S.L."/>
            <person name="Siddaramappa S."/>
            <person name="Petersen J.M."/>
        </authorList>
    </citation>
    <scope>NUCLEOTIDE SEQUENCE [LARGE SCALE GENOMIC DNA]</scope>
    <source>
        <strain evidence="2">CA97-1460</strain>
    </source>
</reference>
<proteinExistence type="predicted"/>
<gene>
    <name evidence="1" type="ORF">KX01_759</name>
</gene>
<dbReference type="AlphaFoldDB" id="A0A1J0KU12"/>
<evidence type="ECO:0000313" key="2">
    <source>
        <dbReference type="Proteomes" id="UP000182521"/>
    </source>
</evidence>
<organism evidence="1 2">
    <name type="scientific">Francisella frigiditurris</name>
    <dbReference type="NCBI Taxonomy" id="1542390"/>
    <lineage>
        <taxon>Bacteria</taxon>
        <taxon>Pseudomonadati</taxon>
        <taxon>Pseudomonadota</taxon>
        <taxon>Gammaproteobacteria</taxon>
        <taxon>Thiotrichales</taxon>
        <taxon>Francisellaceae</taxon>
        <taxon>Francisella</taxon>
    </lineage>
</organism>
<dbReference type="EMBL" id="CP009654">
    <property type="protein sequence ID" value="APC97124.1"/>
    <property type="molecule type" value="Genomic_DNA"/>
</dbReference>
<sequence>MKKNWNKDELTLKLCIEDKIEVTGKNFYKNTETGTSTGPVTTGAS</sequence>
<accession>A0A1J0KU12</accession>
<dbReference type="KEGG" id="frc:KX01_759"/>
<evidence type="ECO:0000313" key="1">
    <source>
        <dbReference type="EMBL" id="APC97124.1"/>
    </source>
</evidence>
<keyword evidence="2" id="KW-1185">Reference proteome</keyword>